<dbReference type="Gene3D" id="3.30.70.100">
    <property type="match status" value="1"/>
</dbReference>
<reference evidence="3" key="1">
    <citation type="submission" date="2017-04" db="EMBL/GenBank/DDBJ databases">
        <authorList>
            <person name="Varghese N."/>
            <person name="Submissions S."/>
        </authorList>
    </citation>
    <scope>NUCLEOTIDE SEQUENCE [LARGE SCALE GENOMIC DNA]</scope>
    <source>
        <strain evidence="3">B4P</strain>
    </source>
</reference>
<organism evidence="2 3">
    <name type="scientific">Xaviernesmea oryzae</name>
    <dbReference type="NCBI Taxonomy" id="464029"/>
    <lineage>
        <taxon>Bacteria</taxon>
        <taxon>Pseudomonadati</taxon>
        <taxon>Pseudomonadota</taxon>
        <taxon>Alphaproteobacteria</taxon>
        <taxon>Hyphomicrobiales</taxon>
        <taxon>Rhizobiaceae</taxon>
        <taxon>Rhizobium/Agrobacterium group</taxon>
        <taxon>Xaviernesmea</taxon>
    </lineage>
</organism>
<protein>
    <submittedName>
        <fullName evidence="2">Antibiotic biosynthesis monooxygenase</fullName>
    </submittedName>
</protein>
<sequence length="116" mass="12795">MSRLQQAPVVRVNRFSVPPEARDEFMKLIQRTHEVIRAQPGFLDDMILEQNAGTETFNLITILQLEGEHVLQPIIAAVARSDEAAGIDRQALSRSLGVESSVGFYSPVVLPQLLAA</sequence>
<name>A0A1X7GRW1_9HYPH</name>
<dbReference type="OrthoDB" id="4476670at2"/>
<dbReference type="EMBL" id="FXAF01000011">
    <property type="protein sequence ID" value="SMF73537.1"/>
    <property type="molecule type" value="Genomic_DNA"/>
</dbReference>
<dbReference type="SUPFAM" id="SSF54909">
    <property type="entry name" value="Dimeric alpha+beta barrel"/>
    <property type="match status" value="1"/>
</dbReference>
<dbReference type="Pfam" id="PF03992">
    <property type="entry name" value="ABM"/>
    <property type="match status" value="1"/>
</dbReference>
<accession>A0A1X7GRW1</accession>
<feature type="domain" description="ABM" evidence="1">
    <location>
        <begin position="8"/>
        <end position="61"/>
    </location>
</feature>
<dbReference type="AlphaFoldDB" id="A0A1X7GRW1"/>
<dbReference type="RefSeq" id="WP_085424874.1">
    <property type="nucleotide sequence ID" value="NZ_FXAF01000011.1"/>
</dbReference>
<dbReference type="InterPro" id="IPR007138">
    <property type="entry name" value="ABM_dom"/>
</dbReference>
<keyword evidence="2" id="KW-0560">Oxidoreductase</keyword>
<evidence type="ECO:0000259" key="1">
    <source>
        <dbReference type="Pfam" id="PF03992"/>
    </source>
</evidence>
<keyword evidence="3" id="KW-1185">Reference proteome</keyword>
<evidence type="ECO:0000313" key="3">
    <source>
        <dbReference type="Proteomes" id="UP000192903"/>
    </source>
</evidence>
<dbReference type="GO" id="GO:0004497">
    <property type="term" value="F:monooxygenase activity"/>
    <property type="evidence" value="ECO:0007669"/>
    <property type="project" value="UniProtKB-KW"/>
</dbReference>
<dbReference type="Proteomes" id="UP000192903">
    <property type="component" value="Unassembled WGS sequence"/>
</dbReference>
<keyword evidence="2" id="KW-0503">Monooxygenase</keyword>
<gene>
    <name evidence="2" type="ORF">SAMN02982989_4282</name>
</gene>
<proteinExistence type="predicted"/>
<evidence type="ECO:0000313" key="2">
    <source>
        <dbReference type="EMBL" id="SMF73537.1"/>
    </source>
</evidence>
<dbReference type="STRING" id="464029.SAMN02982989_4282"/>
<dbReference type="InterPro" id="IPR011008">
    <property type="entry name" value="Dimeric_a/b-barrel"/>
</dbReference>